<dbReference type="OrthoDB" id="8592370at2"/>
<dbReference type="Pfam" id="PF07963">
    <property type="entry name" value="N_methyl"/>
    <property type="match status" value="1"/>
</dbReference>
<name>A0A840S386_9BURK</name>
<dbReference type="NCBIfam" id="TIGR02532">
    <property type="entry name" value="IV_pilin_GFxxxE"/>
    <property type="match status" value="1"/>
</dbReference>
<evidence type="ECO:0000256" key="1">
    <source>
        <dbReference type="SAM" id="Phobius"/>
    </source>
</evidence>
<dbReference type="InterPro" id="IPR012902">
    <property type="entry name" value="N_methyl_site"/>
</dbReference>
<dbReference type="RefSeq" id="WP_138858364.1">
    <property type="nucleotide sequence ID" value="NZ_CP040709.1"/>
</dbReference>
<sequence>MRNHSTAAFTLIEVMIVVALLAVLAALAYPSYQDAVRKGRRSDGFDALIQVQQAQERHRSNNPAYASALSDLGHSGTSSAGYYELSLTSATTTGYVAVAKPKTATPQAADKTCAELKVTIERLGSTRSAVDSNGTDSTARCWPN</sequence>
<keyword evidence="3" id="KW-1185">Reference proteome</keyword>
<gene>
    <name evidence="2" type="ORF">HNQ51_001486</name>
</gene>
<keyword evidence="1" id="KW-0812">Transmembrane</keyword>
<organism evidence="2 3">
    <name type="scientific">Inhella inkyongensis</name>
    <dbReference type="NCBI Taxonomy" id="392593"/>
    <lineage>
        <taxon>Bacteria</taxon>
        <taxon>Pseudomonadati</taxon>
        <taxon>Pseudomonadota</taxon>
        <taxon>Betaproteobacteria</taxon>
        <taxon>Burkholderiales</taxon>
        <taxon>Sphaerotilaceae</taxon>
        <taxon>Inhella</taxon>
    </lineage>
</organism>
<comment type="caution">
    <text evidence="2">The sequence shown here is derived from an EMBL/GenBank/DDBJ whole genome shotgun (WGS) entry which is preliminary data.</text>
</comment>
<dbReference type="PANTHER" id="PTHR30093:SF47">
    <property type="entry name" value="TYPE IV PILUS NON-CORE MINOR PILIN PILE"/>
    <property type="match status" value="1"/>
</dbReference>
<evidence type="ECO:0000313" key="2">
    <source>
        <dbReference type="EMBL" id="MBB5204193.1"/>
    </source>
</evidence>
<feature type="transmembrane region" description="Helical" evidence="1">
    <location>
        <begin position="6"/>
        <end position="32"/>
    </location>
</feature>
<keyword evidence="1" id="KW-1133">Transmembrane helix</keyword>
<dbReference type="EMBL" id="JACHHO010000001">
    <property type="protein sequence ID" value="MBB5204193.1"/>
    <property type="molecule type" value="Genomic_DNA"/>
</dbReference>
<keyword evidence="1" id="KW-0472">Membrane</keyword>
<dbReference type="Proteomes" id="UP000554837">
    <property type="component" value="Unassembled WGS sequence"/>
</dbReference>
<evidence type="ECO:0000313" key="3">
    <source>
        <dbReference type="Proteomes" id="UP000554837"/>
    </source>
</evidence>
<dbReference type="Gene3D" id="3.30.700.10">
    <property type="entry name" value="Glycoprotein, Type 4 Pilin"/>
    <property type="match status" value="1"/>
</dbReference>
<dbReference type="SUPFAM" id="SSF54523">
    <property type="entry name" value="Pili subunits"/>
    <property type="match status" value="1"/>
</dbReference>
<proteinExistence type="predicted"/>
<dbReference type="PANTHER" id="PTHR30093">
    <property type="entry name" value="GENERAL SECRETION PATHWAY PROTEIN G"/>
    <property type="match status" value="1"/>
</dbReference>
<protein>
    <submittedName>
        <fullName evidence="2">Type IV pilus assembly protein PilE</fullName>
    </submittedName>
</protein>
<dbReference type="GO" id="GO:0043683">
    <property type="term" value="P:type IV pilus assembly"/>
    <property type="evidence" value="ECO:0007669"/>
    <property type="project" value="InterPro"/>
</dbReference>
<dbReference type="InterPro" id="IPR045584">
    <property type="entry name" value="Pilin-like"/>
</dbReference>
<dbReference type="InterPro" id="IPR031982">
    <property type="entry name" value="PilE-like"/>
</dbReference>
<accession>A0A840S386</accession>
<dbReference type="AlphaFoldDB" id="A0A840S386"/>
<reference evidence="2 3" key="1">
    <citation type="submission" date="2020-08" db="EMBL/GenBank/DDBJ databases">
        <title>Genomic Encyclopedia of Type Strains, Phase IV (KMG-IV): sequencing the most valuable type-strain genomes for metagenomic binning, comparative biology and taxonomic classification.</title>
        <authorList>
            <person name="Goeker M."/>
        </authorList>
    </citation>
    <scope>NUCLEOTIDE SEQUENCE [LARGE SCALE GENOMIC DNA]</scope>
    <source>
        <strain evidence="2 3">DSM 23958</strain>
    </source>
</reference>
<dbReference type="Pfam" id="PF16732">
    <property type="entry name" value="ComP_DUS"/>
    <property type="match status" value="1"/>
</dbReference>